<organism evidence="2 3">
    <name type="scientific">Colletotrichum zoysiae</name>
    <dbReference type="NCBI Taxonomy" id="1216348"/>
    <lineage>
        <taxon>Eukaryota</taxon>
        <taxon>Fungi</taxon>
        <taxon>Dikarya</taxon>
        <taxon>Ascomycota</taxon>
        <taxon>Pezizomycotina</taxon>
        <taxon>Sordariomycetes</taxon>
        <taxon>Hypocreomycetidae</taxon>
        <taxon>Glomerellales</taxon>
        <taxon>Glomerellaceae</taxon>
        <taxon>Colletotrichum</taxon>
        <taxon>Colletotrichum graminicola species complex</taxon>
    </lineage>
</organism>
<sequence length="142" mass="14864">MTTGLALSLGQTAAYGFNLGFSGQARLVYEAVVWGGTTTSTDHRIDGSTEASNGGRPDKRKGCNPALAHPALGDSGSASARSPLPCSCPSVSLLRQHVRWSAGMDLARVGLVFSPYLTTSTVCCVGSVENPTFRLYSGYTQM</sequence>
<evidence type="ECO:0000256" key="1">
    <source>
        <dbReference type="SAM" id="MobiDB-lite"/>
    </source>
</evidence>
<accession>A0AAD9HEC6</accession>
<comment type="caution">
    <text evidence="2">The sequence shown here is derived from an EMBL/GenBank/DDBJ whole genome shotgun (WGS) entry which is preliminary data.</text>
</comment>
<dbReference type="EMBL" id="MU842912">
    <property type="protein sequence ID" value="KAK2026529.1"/>
    <property type="molecule type" value="Genomic_DNA"/>
</dbReference>
<evidence type="ECO:0000313" key="3">
    <source>
        <dbReference type="Proteomes" id="UP001232148"/>
    </source>
</evidence>
<gene>
    <name evidence="2" type="ORF">LX32DRAFT_17087</name>
</gene>
<proteinExistence type="predicted"/>
<reference evidence="2" key="1">
    <citation type="submission" date="2021-06" db="EMBL/GenBank/DDBJ databases">
        <title>Comparative genomics, transcriptomics and evolutionary studies reveal genomic signatures of adaptation to plant cell wall in hemibiotrophic fungi.</title>
        <authorList>
            <consortium name="DOE Joint Genome Institute"/>
            <person name="Baroncelli R."/>
            <person name="Diaz J.F."/>
            <person name="Benocci T."/>
            <person name="Peng M."/>
            <person name="Battaglia E."/>
            <person name="Haridas S."/>
            <person name="Andreopoulos W."/>
            <person name="Labutti K."/>
            <person name="Pangilinan J."/>
            <person name="Floch G.L."/>
            <person name="Makela M.R."/>
            <person name="Henrissat B."/>
            <person name="Grigoriev I.V."/>
            <person name="Crouch J.A."/>
            <person name="De Vries R.P."/>
            <person name="Sukno S.A."/>
            <person name="Thon M.R."/>
        </authorList>
    </citation>
    <scope>NUCLEOTIDE SEQUENCE</scope>
    <source>
        <strain evidence="2">MAFF235873</strain>
    </source>
</reference>
<dbReference type="Proteomes" id="UP001232148">
    <property type="component" value="Unassembled WGS sequence"/>
</dbReference>
<dbReference type="AlphaFoldDB" id="A0AAD9HEC6"/>
<keyword evidence="3" id="KW-1185">Reference proteome</keyword>
<evidence type="ECO:0000313" key="2">
    <source>
        <dbReference type="EMBL" id="KAK2026529.1"/>
    </source>
</evidence>
<protein>
    <submittedName>
        <fullName evidence="2">Uncharacterized protein</fullName>
    </submittedName>
</protein>
<name>A0AAD9HEC6_9PEZI</name>
<feature type="region of interest" description="Disordered" evidence="1">
    <location>
        <begin position="40"/>
        <end position="76"/>
    </location>
</feature>